<protein>
    <submittedName>
        <fullName evidence="2">Uncharacterized protein</fullName>
    </submittedName>
</protein>
<dbReference type="AlphaFoldDB" id="A0A4Y2HSY0"/>
<keyword evidence="3" id="KW-1185">Reference proteome</keyword>
<evidence type="ECO:0000313" key="3">
    <source>
        <dbReference type="Proteomes" id="UP000499080"/>
    </source>
</evidence>
<proteinExistence type="predicted"/>
<organism evidence="2 3">
    <name type="scientific">Araneus ventricosus</name>
    <name type="common">Orbweaver spider</name>
    <name type="synonym">Epeira ventricosa</name>
    <dbReference type="NCBI Taxonomy" id="182803"/>
    <lineage>
        <taxon>Eukaryota</taxon>
        <taxon>Metazoa</taxon>
        <taxon>Ecdysozoa</taxon>
        <taxon>Arthropoda</taxon>
        <taxon>Chelicerata</taxon>
        <taxon>Arachnida</taxon>
        <taxon>Araneae</taxon>
        <taxon>Araneomorphae</taxon>
        <taxon>Entelegynae</taxon>
        <taxon>Araneoidea</taxon>
        <taxon>Araneidae</taxon>
        <taxon>Araneus</taxon>
    </lineage>
</organism>
<accession>A0A4Y2HSY0</accession>
<dbReference type="OrthoDB" id="6406902at2759"/>
<name>A0A4Y2HSY0_ARAVE</name>
<comment type="caution">
    <text evidence="2">The sequence shown here is derived from an EMBL/GenBank/DDBJ whole genome shotgun (WGS) entry which is preliminary data.</text>
</comment>
<gene>
    <name evidence="2" type="ORF">AVEN_198821_1</name>
</gene>
<evidence type="ECO:0000256" key="1">
    <source>
        <dbReference type="SAM" id="MobiDB-lite"/>
    </source>
</evidence>
<dbReference type="EMBL" id="BGPR01002137">
    <property type="protein sequence ID" value="GBM68372.1"/>
    <property type="molecule type" value="Genomic_DNA"/>
</dbReference>
<evidence type="ECO:0000313" key="2">
    <source>
        <dbReference type="EMBL" id="GBM68372.1"/>
    </source>
</evidence>
<reference evidence="2 3" key="1">
    <citation type="journal article" date="2019" name="Sci. Rep.">
        <title>Orb-weaving spider Araneus ventricosus genome elucidates the spidroin gene catalogue.</title>
        <authorList>
            <person name="Kono N."/>
            <person name="Nakamura H."/>
            <person name="Ohtoshi R."/>
            <person name="Moran D.A.P."/>
            <person name="Shinohara A."/>
            <person name="Yoshida Y."/>
            <person name="Fujiwara M."/>
            <person name="Mori M."/>
            <person name="Tomita M."/>
            <person name="Arakawa K."/>
        </authorList>
    </citation>
    <scope>NUCLEOTIDE SEQUENCE [LARGE SCALE GENOMIC DNA]</scope>
</reference>
<sequence length="120" mass="13764">MSRVHRRPEARKIGQLPVPPKQEIKGENTCRRQSRGLLSKNMSPLDANELNPTASVSKLGPRTSVQSMIRRLLKRKTSVSISEDSDGRSVRWCCLPCECNQDKRDSYRMHLSASEFFIEY</sequence>
<dbReference type="Proteomes" id="UP000499080">
    <property type="component" value="Unassembled WGS sequence"/>
</dbReference>
<feature type="region of interest" description="Disordered" evidence="1">
    <location>
        <begin position="1"/>
        <end position="62"/>
    </location>
</feature>